<protein>
    <submittedName>
        <fullName evidence="1">Uncharacterized protein</fullName>
    </submittedName>
</protein>
<evidence type="ECO:0000313" key="1">
    <source>
        <dbReference type="EMBL" id="OAD22357.1"/>
    </source>
</evidence>
<dbReference type="AlphaFoldDB" id="A0A176S356"/>
<accession>A0A176S356</accession>
<dbReference type="Proteomes" id="UP000076962">
    <property type="component" value="Unassembled WGS sequence"/>
</dbReference>
<name>A0A176S356_9GAMM</name>
<keyword evidence="2" id="KW-1185">Reference proteome</keyword>
<dbReference type="EMBL" id="LUTY01000999">
    <property type="protein sequence ID" value="OAD22357.1"/>
    <property type="molecule type" value="Genomic_DNA"/>
</dbReference>
<reference evidence="1 2" key="1">
    <citation type="submission" date="2016-05" db="EMBL/GenBank/DDBJ databases">
        <title>Single-cell genome of chain-forming Candidatus Thiomargarita nelsonii and comparison to other large sulfur-oxidizing bacteria.</title>
        <authorList>
            <person name="Winkel M."/>
            <person name="Salman V."/>
            <person name="Woyke T."/>
            <person name="Schulz-Vogt H."/>
            <person name="Richter M."/>
            <person name="Flood B."/>
            <person name="Bailey J."/>
            <person name="Amann R."/>
            <person name="Mussmann M."/>
        </authorList>
    </citation>
    <scope>NUCLEOTIDE SEQUENCE [LARGE SCALE GENOMIC DNA]</scope>
    <source>
        <strain evidence="1 2">THI036</strain>
    </source>
</reference>
<evidence type="ECO:0000313" key="2">
    <source>
        <dbReference type="Proteomes" id="UP000076962"/>
    </source>
</evidence>
<proteinExistence type="predicted"/>
<organism evidence="1 2">
    <name type="scientific">Candidatus Thiomargarita nelsonii</name>
    <dbReference type="NCBI Taxonomy" id="1003181"/>
    <lineage>
        <taxon>Bacteria</taxon>
        <taxon>Pseudomonadati</taxon>
        <taxon>Pseudomonadota</taxon>
        <taxon>Gammaproteobacteria</taxon>
        <taxon>Thiotrichales</taxon>
        <taxon>Thiotrichaceae</taxon>
        <taxon>Thiomargarita</taxon>
    </lineage>
</organism>
<comment type="caution">
    <text evidence="1">The sequence shown here is derived from an EMBL/GenBank/DDBJ whole genome shotgun (WGS) entry which is preliminary data.</text>
</comment>
<gene>
    <name evidence="1" type="ORF">THIOM_001843</name>
</gene>
<sequence>MDSFFAGLLIIEQETQAGEILLQWDGVDPDGSNTNPCALNPIGLGGVDLKEGLNLPVTAPSPKIHLMVSSTSPNDTQIEIRIYTDATHWSSYLLDVNSDQIFSYMIEHNQFTMGVGAVGPVNFANVGAIEMKIMVPTGRVSISFDLIETSVTLGESSVQVVPPIGGLPGGLMFKWNTLEEFKNAGFIVGQRRVGQRRAGGDDDDWEWEPLSGFMEADNLSGATYQAFISSDDPCTDCEYGLADIDTDGNVTIHVIK</sequence>